<accession>A0A6A5GLH8</accession>
<evidence type="ECO:0000313" key="3">
    <source>
        <dbReference type="Proteomes" id="UP000483820"/>
    </source>
</evidence>
<dbReference type="CTD" id="78777359"/>
<dbReference type="GeneID" id="78777359"/>
<proteinExistence type="predicted"/>
<evidence type="ECO:0000256" key="1">
    <source>
        <dbReference type="SAM" id="MobiDB-lite"/>
    </source>
</evidence>
<feature type="region of interest" description="Disordered" evidence="1">
    <location>
        <begin position="45"/>
        <end position="66"/>
    </location>
</feature>
<comment type="caution">
    <text evidence="2">The sequence shown here is derived from an EMBL/GenBank/DDBJ whole genome shotgun (WGS) entry which is preliminary data.</text>
</comment>
<reference evidence="2 3" key="1">
    <citation type="submission" date="2019-12" db="EMBL/GenBank/DDBJ databases">
        <title>Chromosome-level assembly of the Caenorhabditis remanei genome.</title>
        <authorList>
            <person name="Teterina A.A."/>
            <person name="Willis J.H."/>
            <person name="Phillips P.C."/>
        </authorList>
    </citation>
    <scope>NUCLEOTIDE SEQUENCE [LARGE SCALE GENOMIC DNA]</scope>
    <source>
        <strain evidence="2 3">PX506</strain>
        <tissue evidence="2">Whole organism</tissue>
    </source>
</reference>
<name>A0A6A5GLH8_CAERE</name>
<protein>
    <submittedName>
        <fullName evidence="2">Uncharacterized protein</fullName>
    </submittedName>
</protein>
<feature type="region of interest" description="Disordered" evidence="1">
    <location>
        <begin position="1"/>
        <end position="21"/>
    </location>
</feature>
<organism evidence="2 3">
    <name type="scientific">Caenorhabditis remanei</name>
    <name type="common">Caenorhabditis vulgaris</name>
    <dbReference type="NCBI Taxonomy" id="31234"/>
    <lineage>
        <taxon>Eukaryota</taxon>
        <taxon>Metazoa</taxon>
        <taxon>Ecdysozoa</taxon>
        <taxon>Nematoda</taxon>
        <taxon>Chromadorea</taxon>
        <taxon>Rhabditida</taxon>
        <taxon>Rhabditina</taxon>
        <taxon>Rhabditomorpha</taxon>
        <taxon>Rhabditoidea</taxon>
        <taxon>Rhabditidae</taxon>
        <taxon>Peloderinae</taxon>
        <taxon>Caenorhabditis</taxon>
    </lineage>
</organism>
<evidence type="ECO:0000313" key="2">
    <source>
        <dbReference type="EMBL" id="KAF1755342.1"/>
    </source>
</evidence>
<dbReference type="AlphaFoldDB" id="A0A6A5GLH8"/>
<dbReference type="Proteomes" id="UP000483820">
    <property type="component" value="Chromosome V"/>
</dbReference>
<dbReference type="KEGG" id="crq:GCK72_021911"/>
<sequence length="66" mass="7491">MTGKTAARVKGPYRNGSMGEEGAPWCEWIERKRMGVIEQDIDSKGDKRFMGIEEEGKDKRTEEGEV</sequence>
<dbReference type="EMBL" id="WUAV01000005">
    <property type="protein sequence ID" value="KAF1755342.1"/>
    <property type="molecule type" value="Genomic_DNA"/>
</dbReference>
<dbReference type="RefSeq" id="XP_053583479.1">
    <property type="nucleotide sequence ID" value="XM_053734566.1"/>
</dbReference>
<gene>
    <name evidence="2" type="ORF">GCK72_021911</name>
</gene>